<feature type="domain" description="Set2 Rpb1 interacting" evidence="3">
    <location>
        <begin position="209"/>
        <end position="262"/>
    </location>
</feature>
<organism evidence="4 5">
    <name type="scientific">Frankliniella occidentalis</name>
    <name type="common">Western flower thrips</name>
    <name type="synonym">Euthrips occidentalis</name>
    <dbReference type="NCBI Taxonomy" id="133901"/>
    <lineage>
        <taxon>Eukaryota</taxon>
        <taxon>Metazoa</taxon>
        <taxon>Ecdysozoa</taxon>
        <taxon>Arthropoda</taxon>
        <taxon>Hexapoda</taxon>
        <taxon>Insecta</taxon>
        <taxon>Pterygota</taxon>
        <taxon>Neoptera</taxon>
        <taxon>Paraneoptera</taxon>
        <taxon>Thysanoptera</taxon>
        <taxon>Terebrantia</taxon>
        <taxon>Thripoidea</taxon>
        <taxon>Thripidae</taxon>
        <taxon>Frankliniella</taxon>
    </lineage>
</organism>
<proteinExistence type="predicted"/>
<dbReference type="GO" id="GO:0005694">
    <property type="term" value="C:chromosome"/>
    <property type="evidence" value="ECO:0007669"/>
    <property type="project" value="InterPro"/>
</dbReference>
<sequence length="281" mass="31765">MVTSRYQILSKCLEVVRWGGRSRLVCQILSFPVVCSMNTPQRKQGLGPHHSKTDNIHEFCSSPCTSKNSSYQPSLDWMEEELARVCGEGSEEKSSPIIMSPQENPNSSLPIELSEKLVEGNSLNNNNIKPEIEKIQENNTAPSIKPLANGFSWRLLRKKNEAELERKLKKIEMNGGTEKRARLERRFTELFGPDDVHPSALNGKRKDREEIAALTVKHLMPMYKKQKIASKDLFKKLAKQISNCIMEKVDCPGENDVQSKVQELFANGKTFTSEVDIDSST</sequence>
<evidence type="ECO:0000313" key="4">
    <source>
        <dbReference type="Proteomes" id="UP000504606"/>
    </source>
</evidence>
<protein>
    <submittedName>
        <fullName evidence="5">Uncharacterized protein LOC113208741</fullName>
    </submittedName>
</protein>
<evidence type="ECO:0000256" key="1">
    <source>
        <dbReference type="ARBA" id="ARBA00004123"/>
    </source>
</evidence>
<dbReference type="KEGG" id="foc:113208741"/>
<dbReference type="OrthoDB" id="6594281at2759"/>
<evidence type="ECO:0000313" key="5">
    <source>
        <dbReference type="RefSeq" id="XP_026281676.1"/>
    </source>
</evidence>
<dbReference type="GO" id="GO:0006355">
    <property type="term" value="P:regulation of DNA-templated transcription"/>
    <property type="evidence" value="ECO:0007669"/>
    <property type="project" value="InterPro"/>
</dbReference>
<gene>
    <name evidence="5" type="primary">LOC113208741</name>
</gene>
<name>A0A6J1ST40_FRAOC</name>
<dbReference type="GeneID" id="113208741"/>
<dbReference type="Gene3D" id="1.10.1740.100">
    <property type="entry name" value="Set2, Rpb1 interacting domain"/>
    <property type="match status" value="1"/>
</dbReference>
<dbReference type="RefSeq" id="XP_026281676.1">
    <property type="nucleotide sequence ID" value="XM_026425891.2"/>
</dbReference>
<keyword evidence="2" id="KW-0539">Nucleus</keyword>
<comment type="subcellular location">
    <subcellularLocation>
        <location evidence="1">Nucleus</location>
    </subcellularLocation>
</comment>
<reference evidence="5" key="1">
    <citation type="submission" date="2025-08" db="UniProtKB">
        <authorList>
            <consortium name="RefSeq"/>
        </authorList>
    </citation>
    <scope>IDENTIFICATION</scope>
    <source>
        <tissue evidence="5">Whole organism</tissue>
    </source>
</reference>
<dbReference type="InterPro" id="IPR038190">
    <property type="entry name" value="SRI_sf"/>
</dbReference>
<evidence type="ECO:0000259" key="3">
    <source>
        <dbReference type="Pfam" id="PF08236"/>
    </source>
</evidence>
<dbReference type="Pfam" id="PF08236">
    <property type="entry name" value="SRI"/>
    <property type="match status" value="1"/>
</dbReference>
<dbReference type="Proteomes" id="UP000504606">
    <property type="component" value="Unplaced"/>
</dbReference>
<dbReference type="InterPro" id="IPR013257">
    <property type="entry name" value="SRI"/>
</dbReference>
<evidence type="ECO:0000256" key="2">
    <source>
        <dbReference type="ARBA" id="ARBA00023242"/>
    </source>
</evidence>
<dbReference type="AlphaFoldDB" id="A0A6J1ST40"/>
<keyword evidence="4" id="KW-1185">Reference proteome</keyword>
<accession>A0A6J1ST40</accession>